<dbReference type="InterPro" id="IPR057326">
    <property type="entry name" value="KR_dom"/>
</dbReference>
<dbReference type="SUPFAM" id="SSF51735">
    <property type="entry name" value="NAD(P)-binding Rossmann-fold domains"/>
    <property type="match status" value="1"/>
</dbReference>
<comment type="caution">
    <text evidence="4">The sequence shown here is derived from an EMBL/GenBank/DDBJ whole genome shotgun (WGS) entry which is preliminary data.</text>
</comment>
<dbReference type="PRINTS" id="PR00080">
    <property type="entry name" value="SDRFAMILY"/>
</dbReference>
<dbReference type="PANTHER" id="PTHR42760">
    <property type="entry name" value="SHORT-CHAIN DEHYDROGENASES/REDUCTASES FAMILY MEMBER"/>
    <property type="match status" value="1"/>
</dbReference>
<evidence type="ECO:0000256" key="2">
    <source>
        <dbReference type="ARBA" id="ARBA00023002"/>
    </source>
</evidence>
<dbReference type="CDD" id="cd05233">
    <property type="entry name" value="SDR_c"/>
    <property type="match status" value="1"/>
</dbReference>
<organism evidence="4 5">
    <name type="scientific">Nonomuraea insulae</name>
    <dbReference type="NCBI Taxonomy" id="1616787"/>
    <lineage>
        <taxon>Bacteria</taxon>
        <taxon>Bacillati</taxon>
        <taxon>Actinomycetota</taxon>
        <taxon>Actinomycetes</taxon>
        <taxon>Streptosporangiales</taxon>
        <taxon>Streptosporangiaceae</taxon>
        <taxon>Nonomuraea</taxon>
    </lineage>
</organism>
<dbReference type="Pfam" id="PF13561">
    <property type="entry name" value="adh_short_C2"/>
    <property type="match status" value="1"/>
</dbReference>
<name>A0ABW1CSB4_9ACTN</name>
<sequence length="245" mass="25766">MSARVLVTGALGGLGSAIVDAFAGRGARIAVHHLGQPAQANERCLELIDRGVEAKAFEADVADERSVADLAAAVEEAFGGIDVLVNNAGVMDSAKVIDTDLQLWRRTMSVDLDGVFLCSKHVLPGMLRRGSGVIVNVSSQLAFKGARDYAAYCAAKAGVIGLTRAMARELGPAIRINAIAPGPVDTEFVAPWATEEWIRERTRDSVLGRLAQPHEIAGTVVFLASEDAALYHGQVLHLNGGGVMA</sequence>
<dbReference type="PROSITE" id="PS00061">
    <property type="entry name" value="ADH_SHORT"/>
    <property type="match status" value="1"/>
</dbReference>
<dbReference type="InterPro" id="IPR020904">
    <property type="entry name" value="Sc_DH/Rdtase_CS"/>
</dbReference>
<reference evidence="5" key="1">
    <citation type="journal article" date="2019" name="Int. J. Syst. Evol. Microbiol.">
        <title>The Global Catalogue of Microorganisms (GCM) 10K type strain sequencing project: providing services to taxonomists for standard genome sequencing and annotation.</title>
        <authorList>
            <consortium name="The Broad Institute Genomics Platform"/>
            <consortium name="The Broad Institute Genome Sequencing Center for Infectious Disease"/>
            <person name="Wu L."/>
            <person name="Ma J."/>
        </authorList>
    </citation>
    <scope>NUCLEOTIDE SEQUENCE [LARGE SCALE GENOMIC DNA]</scope>
    <source>
        <strain evidence="5">CCUG 53903</strain>
    </source>
</reference>
<dbReference type="EC" id="1.1.1.-" evidence="4"/>
<dbReference type="SMART" id="SM00822">
    <property type="entry name" value="PKS_KR"/>
    <property type="match status" value="1"/>
</dbReference>
<evidence type="ECO:0000313" key="4">
    <source>
        <dbReference type="EMBL" id="MFC5827336.1"/>
    </source>
</evidence>
<dbReference type="PRINTS" id="PR00081">
    <property type="entry name" value="GDHRDH"/>
</dbReference>
<protein>
    <submittedName>
        <fullName evidence="4">SDR family NAD(P)-dependent oxidoreductase</fullName>
        <ecNumber evidence="4">1.1.1.-</ecNumber>
    </submittedName>
</protein>
<dbReference type="Proteomes" id="UP001596058">
    <property type="component" value="Unassembled WGS sequence"/>
</dbReference>
<dbReference type="GO" id="GO:0016491">
    <property type="term" value="F:oxidoreductase activity"/>
    <property type="evidence" value="ECO:0007669"/>
    <property type="project" value="UniProtKB-KW"/>
</dbReference>
<proteinExistence type="inferred from homology"/>
<keyword evidence="2 4" id="KW-0560">Oxidoreductase</keyword>
<keyword evidence="5" id="KW-1185">Reference proteome</keyword>
<feature type="domain" description="Ketoreductase" evidence="3">
    <location>
        <begin position="3"/>
        <end position="182"/>
    </location>
</feature>
<dbReference type="RefSeq" id="WP_379516844.1">
    <property type="nucleotide sequence ID" value="NZ_JBHSPA010000029.1"/>
</dbReference>
<evidence type="ECO:0000313" key="5">
    <source>
        <dbReference type="Proteomes" id="UP001596058"/>
    </source>
</evidence>
<dbReference type="InterPro" id="IPR036291">
    <property type="entry name" value="NAD(P)-bd_dom_sf"/>
</dbReference>
<dbReference type="InterPro" id="IPR002347">
    <property type="entry name" value="SDR_fam"/>
</dbReference>
<dbReference type="Gene3D" id="3.40.50.720">
    <property type="entry name" value="NAD(P)-binding Rossmann-like Domain"/>
    <property type="match status" value="1"/>
</dbReference>
<dbReference type="PANTHER" id="PTHR42760:SF133">
    <property type="entry name" value="3-OXOACYL-[ACYL-CARRIER-PROTEIN] REDUCTASE"/>
    <property type="match status" value="1"/>
</dbReference>
<dbReference type="EMBL" id="JBHSPA010000029">
    <property type="protein sequence ID" value="MFC5827336.1"/>
    <property type="molecule type" value="Genomic_DNA"/>
</dbReference>
<comment type="similarity">
    <text evidence="1">Belongs to the short-chain dehydrogenases/reductases (SDR) family.</text>
</comment>
<accession>A0ABW1CSB4</accession>
<evidence type="ECO:0000256" key="1">
    <source>
        <dbReference type="ARBA" id="ARBA00006484"/>
    </source>
</evidence>
<evidence type="ECO:0000259" key="3">
    <source>
        <dbReference type="SMART" id="SM00822"/>
    </source>
</evidence>
<gene>
    <name evidence="4" type="ORF">ACFPZ3_26025</name>
</gene>